<dbReference type="InterPro" id="IPR056739">
    <property type="entry name" value="NfeD_membrane"/>
</dbReference>
<dbReference type="InterPro" id="IPR052165">
    <property type="entry name" value="Membrane_assoc_protease"/>
</dbReference>
<dbReference type="AlphaFoldDB" id="A0A3G7TFR5"/>
<dbReference type="SUPFAM" id="SSF52096">
    <property type="entry name" value="ClpP/crotonase"/>
    <property type="match status" value="1"/>
</dbReference>
<feature type="transmembrane region" description="Helical" evidence="6">
    <location>
        <begin position="332"/>
        <end position="351"/>
    </location>
</feature>
<feature type="domain" description="NfeD1b N-terminal" evidence="9">
    <location>
        <begin position="32"/>
        <end position="131"/>
    </location>
</feature>
<dbReference type="InterPro" id="IPR012340">
    <property type="entry name" value="NA-bd_OB-fold"/>
</dbReference>
<evidence type="ECO:0000259" key="8">
    <source>
        <dbReference type="Pfam" id="PF24961"/>
    </source>
</evidence>
<feature type="transmembrane region" description="Helical" evidence="6">
    <location>
        <begin position="308"/>
        <end position="325"/>
    </location>
</feature>
<dbReference type="Gene3D" id="3.90.226.10">
    <property type="entry name" value="2-enoyl-CoA Hydratase, Chain A, domain 1"/>
    <property type="match status" value="1"/>
</dbReference>
<feature type="transmembrane region" description="Helical" evidence="6">
    <location>
        <begin position="357"/>
        <end position="379"/>
    </location>
</feature>
<evidence type="ECO:0000256" key="5">
    <source>
        <dbReference type="SAM" id="MobiDB-lite"/>
    </source>
</evidence>
<feature type="domain" description="NfeD integral membrane" evidence="8">
    <location>
        <begin position="264"/>
        <end position="379"/>
    </location>
</feature>
<dbReference type="Gene3D" id="2.40.50.140">
    <property type="entry name" value="Nucleic acid-binding proteins"/>
    <property type="match status" value="1"/>
</dbReference>
<dbReference type="Proteomes" id="UP000268048">
    <property type="component" value="Chromosome"/>
</dbReference>
<dbReference type="CDD" id="cd07020">
    <property type="entry name" value="Clp_protease_NfeD_1"/>
    <property type="match status" value="1"/>
</dbReference>
<dbReference type="FunFam" id="3.90.226.10:FF:000089">
    <property type="entry name" value="Membrane-bound serine protease"/>
    <property type="match status" value="1"/>
</dbReference>
<dbReference type="InterPro" id="IPR029045">
    <property type="entry name" value="ClpP/crotonase-like_dom_sf"/>
</dbReference>
<evidence type="ECO:0000256" key="6">
    <source>
        <dbReference type="SAM" id="Phobius"/>
    </source>
</evidence>
<protein>
    <submittedName>
        <fullName evidence="10">Membrane-bound ClpP-class protease</fullName>
    </submittedName>
</protein>
<comment type="subcellular location">
    <subcellularLocation>
        <location evidence="1">Membrane</location>
        <topology evidence="1">Multi-pass membrane protein</topology>
    </subcellularLocation>
</comment>
<evidence type="ECO:0000259" key="7">
    <source>
        <dbReference type="Pfam" id="PF01957"/>
    </source>
</evidence>
<evidence type="ECO:0000256" key="3">
    <source>
        <dbReference type="ARBA" id="ARBA00022989"/>
    </source>
</evidence>
<evidence type="ECO:0000259" key="9">
    <source>
        <dbReference type="Pfam" id="PF25145"/>
    </source>
</evidence>
<keyword evidence="4 6" id="KW-0472">Membrane</keyword>
<organism evidence="10 11">
    <name type="scientific">Pseudomonas chlororaphis</name>
    <dbReference type="NCBI Taxonomy" id="587753"/>
    <lineage>
        <taxon>Bacteria</taxon>
        <taxon>Pseudomonadati</taxon>
        <taxon>Pseudomonadota</taxon>
        <taxon>Gammaproteobacteria</taxon>
        <taxon>Pseudomonadales</taxon>
        <taxon>Pseudomonadaceae</taxon>
        <taxon>Pseudomonas</taxon>
    </lineage>
</organism>
<feature type="compositionally biased region" description="Basic and acidic residues" evidence="5">
    <location>
        <begin position="150"/>
        <end position="163"/>
    </location>
</feature>
<evidence type="ECO:0000256" key="4">
    <source>
        <dbReference type="ARBA" id="ARBA00023136"/>
    </source>
</evidence>
<proteinExistence type="predicted"/>
<evidence type="ECO:0000256" key="1">
    <source>
        <dbReference type="ARBA" id="ARBA00004141"/>
    </source>
</evidence>
<dbReference type="GO" id="GO:0016020">
    <property type="term" value="C:membrane"/>
    <property type="evidence" value="ECO:0007669"/>
    <property type="project" value="UniProtKB-SubCell"/>
</dbReference>
<evidence type="ECO:0000313" key="10">
    <source>
        <dbReference type="EMBL" id="AZE45895.1"/>
    </source>
</evidence>
<dbReference type="InterPro" id="IPR056738">
    <property type="entry name" value="NfeD1b_N"/>
</dbReference>
<accession>A0A3G7TFR5</accession>
<gene>
    <name evidence="10" type="ORF">C4K04_0190</name>
</gene>
<dbReference type="GO" id="GO:0008233">
    <property type="term" value="F:peptidase activity"/>
    <property type="evidence" value="ECO:0007669"/>
    <property type="project" value="UniProtKB-KW"/>
</dbReference>
<dbReference type="Pfam" id="PF24961">
    <property type="entry name" value="NfeD_membrane"/>
    <property type="match status" value="1"/>
</dbReference>
<evidence type="ECO:0000256" key="2">
    <source>
        <dbReference type="ARBA" id="ARBA00022692"/>
    </source>
</evidence>
<keyword evidence="10" id="KW-0645">Protease</keyword>
<dbReference type="EMBL" id="CP027753">
    <property type="protein sequence ID" value="AZE45895.1"/>
    <property type="molecule type" value="Genomic_DNA"/>
</dbReference>
<keyword evidence="3 6" id="KW-1133">Transmembrane helix</keyword>
<dbReference type="Pfam" id="PF25145">
    <property type="entry name" value="NfeD1b_N"/>
    <property type="match status" value="1"/>
</dbReference>
<dbReference type="PANTHER" id="PTHR33507">
    <property type="entry name" value="INNER MEMBRANE PROTEIN YBBJ"/>
    <property type="match status" value="1"/>
</dbReference>
<dbReference type="InterPro" id="IPR002810">
    <property type="entry name" value="NfeD-like_C"/>
</dbReference>
<dbReference type="GO" id="GO:0006508">
    <property type="term" value="P:proteolysis"/>
    <property type="evidence" value="ECO:0007669"/>
    <property type="project" value="UniProtKB-KW"/>
</dbReference>
<feature type="domain" description="NfeD-like C-terminal" evidence="7">
    <location>
        <begin position="403"/>
        <end position="451"/>
    </location>
</feature>
<evidence type="ECO:0000313" key="11">
    <source>
        <dbReference type="Proteomes" id="UP000268048"/>
    </source>
</evidence>
<feature type="transmembrane region" description="Helical" evidence="6">
    <location>
        <begin position="255"/>
        <end position="277"/>
    </location>
</feature>
<feature type="compositionally biased region" description="Pro residues" evidence="5">
    <location>
        <begin position="138"/>
        <end position="148"/>
    </location>
</feature>
<name>A0A3G7TFR5_9PSED</name>
<dbReference type="SUPFAM" id="SSF141322">
    <property type="entry name" value="NfeD domain-like"/>
    <property type="match status" value="1"/>
</dbReference>
<keyword evidence="10" id="KW-0378">Hydrolase</keyword>
<sequence length="461" mass="48004">MNERGWRATLKGLLLGVLIGLPTGHAQAVKPVVVLTVNDVISPASADYVVRGLDKAADEHAQLVVLGIDTPGGLDTSMRSIIKAILASPVPVASYVAPSGARAASAGTYILYASHIAAMAPGTNLGAATPVRVGMPGQPDPGGNPPAAPRSDKNPEPEPDTLSHKQINDAAAYIRGLAQLRGRNVEWAEQAVREAVSLPAQEALKLKVVDYVADDLNGLLRQLDGKFLIAAGQAVQLHTLGAAVIHHDPDWRTQLLSVITHPSVALILMMIGIYGLFFEFVNPGTAVPGVLGGICLLLGLYALQLLPVNYAGVALILLGIAFMVAEAFLPTFGVIGFGGIVSFVVGAVILMDTDVPGYGIPLPLIVSLAVISALFLVTLTSMAVRARQRQQVAGDAGLVGSITAITAVQAGNPYNGWVLLQGEHWQVLSATPLQTGQRVRVVARKGLLLEVTTAEAAPRGG</sequence>
<dbReference type="PANTHER" id="PTHR33507:SF4">
    <property type="entry name" value="NODULATION COMPETITIVENESS PROTEIN NFED"/>
    <property type="match status" value="1"/>
</dbReference>
<dbReference type="Pfam" id="PF01957">
    <property type="entry name" value="NfeD"/>
    <property type="match status" value="1"/>
</dbReference>
<reference evidence="10 11" key="1">
    <citation type="submission" date="2018-03" db="EMBL/GenBank/DDBJ databases">
        <title>Diversity of phytobeneficial traits revealed by whole-genome analysis of worldwide-isolated phenazine-producing Pseudomonas spp.</title>
        <authorList>
            <person name="Biessy A."/>
            <person name="Novinscak A."/>
            <person name="Blom J."/>
            <person name="Leger G."/>
            <person name="Thomashow L.S."/>
            <person name="Cazorla F.M."/>
            <person name="Josic D."/>
            <person name="Filion M."/>
        </authorList>
    </citation>
    <scope>NUCLEOTIDE SEQUENCE [LARGE SCALE GENOMIC DNA]</scope>
    <source>
        <strain evidence="10 11">B25</strain>
    </source>
</reference>
<dbReference type="RefSeq" id="WP_124318635.1">
    <property type="nucleotide sequence ID" value="NZ_CP027753.1"/>
</dbReference>
<keyword evidence="2 6" id="KW-0812">Transmembrane</keyword>
<feature type="region of interest" description="Disordered" evidence="5">
    <location>
        <begin position="129"/>
        <end position="163"/>
    </location>
</feature>